<accession>A0ABV8HLG1</accession>
<keyword evidence="1" id="KW-0732">Signal</keyword>
<dbReference type="RefSeq" id="WP_386427920.1">
    <property type="nucleotide sequence ID" value="NZ_JBHSBB010000008.1"/>
</dbReference>
<evidence type="ECO:0000256" key="1">
    <source>
        <dbReference type="SAM" id="SignalP"/>
    </source>
</evidence>
<evidence type="ECO:0008006" key="4">
    <source>
        <dbReference type="Google" id="ProtNLM"/>
    </source>
</evidence>
<dbReference type="EMBL" id="JBHSBB010000008">
    <property type="protein sequence ID" value="MFC4031630.1"/>
    <property type="molecule type" value="Genomic_DNA"/>
</dbReference>
<protein>
    <recommendedName>
        <fullName evidence="4">DUF1579 domain-containing protein</fullName>
    </recommendedName>
</protein>
<feature type="signal peptide" evidence="1">
    <location>
        <begin position="1"/>
        <end position="35"/>
    </location>
</feature>
<keyword evidence="3" id="KW-1185">Reference proteome</keyword>
<reference evidence="3" key="1">
    <citation type="journal article" date="2019" name="Int. J. Syst. Evol. Microbiol.">
        <title>The Global Catalogue of Microorganisms (GCM) 10K type strain sequencing project: providing services to taxonomists for standard genome sequencing and annotation.</title>
        <authorList>
            <consortium name="The Broad Institute Genomics Platform"/>
            <consortium name="The Broad Institute Genome Sequencing Center for Infectious Disease"/>
            <person name="Wu L."/>
            <person name="Ma J."/>
        </authorList>
    </citation>
    <scope>NUCLEOTIDE SEQUENCE [LARGE SCALE GENOMIC DNA]</scope>
    <source>
        <strain evidence="3">CGMCC 4.7237</strain>
    </source>
</reference>
<comment type="caution">
    <text evidence="2">The sequence shown here is derived from an EMBL/GenBank/DDBJ whole genome shotgun (WGS) entry which is preliminary data.</text>
</comment>
<gene>
    <name evidence="2" type="ORF">ACFO3J_09085</name>
</gene>
<dbReference type="Proteomes" id="UP001595765">
    <property type="component" value="Unassembled WGS sequence"/>
</dbReference>
<dbReference type="InterPro" id="IPR006311">
    <property type="entry name" value="TAT_signal"/>
</dbReference>
<organism evidence="2 3">
    <name type="scientific">Streptomyces polygonati</name>
    <dbReference type="NCBI Taxonomy" id="1617087"/>
    <lineage>
        <taxon>Bacteria</taxon>
        <taxon>Bacillati</taxon>
        <taxon>Actinomycetota</taxon>
        <taxon>Actinomycetes</taxon>
        <taxon>Kitasatosporales</taxon>
        <taxon>Streptomycetaceae</taxon>
        <taxon>Streptomyces</taxon>
    </lineage>
</organism>
<name>A0ABV8HLG1_9ACTN</name>
<evidence type="ECO:0000313" key="2">
    <source>
        <dbReference type="EMBL" id="MFC4031630.1"/>
    </source>
</evidence>
<sequence length="210" mass="22508">MPTFAFRAGRRRAALTLALAALIGAAAGSVQPAGAESPSARPAAHRPTAHPAADPLSALDFLLGDYTCAYTDLTATPPVVSTLSWRTRAVLGGRKGPGRPPVAGKSAYYEMRLSGAAFEGRWVFGWNPVDARYFSFYYDDQATIGRSTSAGWGADGHLEFSGPYSAYGSDLLSEDDITVTDARHFTDHAFIRPDETVPWIPLSSIECARH</sequence>
<proteinExistence type="predicted"/>
<evidence type="ECO:0000313" key="3">
    <source>
        <dbReference type="Proteomes" id="UP001595765"/>
    </source>
</evidence>
<feature type="chain" id="PRO_5046713041" description="DUF1579 domain-containing protein" evidence="1">
    <location>
        <begin position="36"/>
        <end position="210"/>
    </location>
</feature>
<dbReference type="PROSITE" id="PS51318">
    <property type="entry name" value="TAT"/>
    <property type="match status" value="1"/>
</dbReference>